<organism evidence="3 4">
    <name type="scientific">Mycena metata</name>
    <dbReference type="NCBI Taxonomy" id="1033252"/>
    <lineage>
        <taxon>Eukaryota</taxon>
        <taxon>Fungi</taxon>
        <taxon>Dikarya</taxon>
        <taxon>Basidiomycota</taxon>
        <taxon>Agaricomycotina</taxon>
        <taxon>Agaricomycetes</taxon>
        <taxon>Agaricomycetidae</taxon>
        <taxon>Agaricales</taxon>
        <taxon>Marasmiineae</taxon>
        <taxon>Mycenaceae</taxon>
        <taxon>Mycena</taxon>
    </lineage>
</organism>
<feature type="signal peptide" evidence="2">
    <location>
        <begin position="1"/>
        <end position="21"/>
    </location>
</feature>
<sequence length="143" mass="15128">MLTSSFTFLAATASFLLAVSAAPLGERGSVVYHTSENHAPSPAPAAVETSPPWRRASPFSEDRVVEPTPPGWRRAPTPTPTSSLLLERVVQPTPPGWRRAYSSVAPQMQSGSDGSPIQDDAPGWKRHGATDADPTPSPLSTLS</sequence>
<dbReference type="EMBL" id="JARKIB010000026">
    <property type="protein sequence ID" value="KAJ7765346.1"/>
    <property type="molecule type" value="Genomic_DNA"/>
</dbReference>
<evidence type="ECO:0000313" key="4">
    <source>
        <dbReference type="Proteomes" id="UP001215598"/>
    </source>
</evidence>
<evidence type="ECO:0000256" key="1">
    <source>
        <dbReference type="SAM" id="MobiDB-lite"/>
    </source>
</evidence>
<gene>
    <name evidence="3" type="ORF">B0H16DRAFT_1883321</name>
</gene>
<protein>
    <submittedName>
        <fullName evidence="3">Uncharacterized protein</fullName>
    </submittedName>
</protein>
<feature type="chain" id="PRO_5042178008" evidence="2">
    <location>
        <begin position="22"/>
        <end position="143"/>
    </location>
</feature>
<reference evidence="3" key="1">
    <citation type="submission" date="2023-03" db="EMBL/GenBank/DDBJ databases">
        <title>Massive genome expansion in bonnet fungi (Mycena s.s.) driven by repeated elements and novel gene families across ecological guilds.</title>
        <authorList>
            <consortium name="Lawrence Berkeley National Laboratory"/>
            <person name="Harder C.B."/>
            <person name="Miyauchi S."/>
            <person name="Viragh M."/>
            <person name="Kuo A."/>
            <person name="Thoen E."/>
            <person name="Andreopoulos B."/>
            <person name="Lu D."/>
            <person name="Skrede I."/>
            <person name="Drula E."/>
            <person name="Henrissat B."/>
            <person name="Morin E."/>
            <person name="Kohler A."/>
            <person name="Barry K."/>
            <person name="LaButti K."/>
            <person name="Morin E."/>
            <person name="Salamov A."/>
            <person name="Lipzen A."/>
            <person name="Mereny Z."/>
            <person name="Hegedus B."/>
            <person name="Baldrian P."/>
            <person name="Stursova M."/>
            <person name="Weitz H."/>
            <person name="Taylor A."/>
            <person name="Grigoriev I.V."/>
            <person name="Nagy L.G."/>
            <person name="Martin F."/>
            <person name="Kauserud H."/>
        </authorList>
    </citation>
    <scope>NUCLEOTIDE SEQUENCE</scope>
    <source>
        <strain evidence="3">CBHHK182m</strain>
    </source>
</reference>
<name>A0AAD7JI66_9AGAR</name>
<dbReference type="Proteomes" id="UP001215598">
    <property type="component" value="Unassembled WGS sequence"/>
</dbReference>
<evidence type="ECO:0000256" key="2">
    <source>
        <dbReference type="SAM" id="SignalP"/>
    </source>
</evidence>
<feature type="compositionally biased region" description="Polar residues" evidence="1">
    <location>
        <begin position="104"/>
        <end position="115"/>
    </location>
</feature>
<accession>A0AAD7JI66</accession>
<comment type="caution">
    <text evidence="3">The sequence shown here is derived from an EMBL/GenBank/DDBJ whole genome shotgun (WGS) entry which is preliminary data.</text>
</comment>
<keyword evidence="2" id="KW-0732">Signal</keyword>
<feature type="region of interest" description="Disordered" evidence="1">
    <location>
        <begin position="35"/>
        <end position="143"/>
    </location>
</feature>
<keyword evidence="4" id="KW-1185">Reference proteome</keyword>
<dbReference type="AlphaFoldDB" id="A0AAD7JI66"/>
<proteinExistence type="predicted"/>
<evidence type="ECO:0000313" key="3">
    <source>
        <dbReference type="EMBL" id="KAJ7765346.1"/>
    </source>
</evidence>